<feature type="non-terminal residue" evidence="1">
    <location>
        <position position="1"/>
    </location>
</feature>
<comment type="caution">
    <text evidence="1">The sequence shown here is derived from an EMBL/GenBank/DDBJ whole genome shotgun (WGS) entry which is preliminary data.</text>
</comment>
<sequence length="90" mass="10655">MEDYFLSEGSHQPFNFCINSGQDISWYEFNDIAEAITAIIIYIEKDPFFQPGQEKYMTAEQLLEDIATKLWKTSSQCNWIYDMNCIVVWH</sequence>
<evidence type="ECO:0000313" key="1">
    <source>
        <dbReference type="EMBL" id="CAG7734198.1"/>
    </source>
</evidence>
<organism evidence="1 2">
    <name type="scientific">Allacma fusca</name>
    <dbReference type="NCBI Taxonomy" id="39272"/>
    <lineage>
        <taxon>Eukaryota</taxon>
        <taxon>Metazoa</taxon>
        <taxon>Ecdysozoa</taxon>
        <taxon>Arthropoda</taxon>
        <taxon>Hexapoda</taxon>
        <taxon>Collembola</taxon>
        <taxon>Symphypleona</taxon>
        <taxon>Sminthuridae</taxon>
        <taxon>Allacma</taxon>
    </lineage>
</organism>
<protein>
    <submittedName>
        <fullName evidence="1">Uncharacterized protein</fullName>
    </submittedName>
</protein>
<reference evidence="1" key="1">
    <citation type="submission" date="2021-06" db="EMBL/GenBank/DDBJ databases">
        <authorList>
            <person name="Hodson N. C."/>
            <person name="Mongue J. A."/>
            <person name="Jaron S. K."/>
        </authorList>
    </citation>
    <scope>NUCLEOTIDE SEQUENCE</scope>
</reference>
<keyword evidence="2" id="KW-1185">Reference proteome</keyword>
<evidence type="ECO:0000313" key="2">
    <source>
        <dbReference type="Proteomes" id="UP000708208"/>
    </source>
</evidence>
<name>A0A8J2K6S6_9HEXA</name>
<accession>A0A8J2K6S6</accession>
<proteinExistence type="predicted"/>
<dbReference type="Proteomes" id="UP000708208">
    <property type="component" value="Unassembled WGS sequence"/>
</dbReference>
<dbReference type="EMBL" id="CAJVCH010264901">
    <property type="protein sequence ID" value="CAG7734198.1"/>
    <property type="molecule type" value="Genomic_DNA"/>
</dbReference>
<dbReference type="AlphaFoldDB" id="A0A8J2K6S6"/>
<gene>
    <name evidence="1" type="ORF">AFUS01_LOCUS22600</name>
</gene>